<organism evidence="1">
    <name type="scientific">bioreactor metagenome</name>
    <dbReference type="NCBI Taxonomy" id="1076179"/>
    <lineage>
        <taxon>unclassified sequences</taxon>
        <taxon>metagenomes</taxon>
        <taxon>ecological metagenomes</taxon>
    </lineage>
</organism>
<reference evidence="1" key="1">
    <citation type="submission" date="2019-08" db="EMBL/GenBank/DDBJ databases">
        <authorList>
            <person name="Kucharzyk K."/>
            <person name="Murdoch R.W."/>
            <person name="Higgins S."/>
            <person name="Loffler F."/>
        </authorList>
    </citation>
    <scope>NUCLEOTIDE SEQUENCE</scope>
</reference>
<proteinExistence type="predicted"/>
<comment type="caution">
    <text evidence="1">The sequence shown here is derived from an EMBL/GenBank/DDBJ whole genome shotgun (WGS) entry which is preliminary data.</text>
</comment>
<sequence length="135" mass="14747">MVSEISEGALIKVLEINTLAFIDLSMLVEGCDDNIRSPIGIGRDIERKGGSNIKIVRASGESHKPKGAVRLNVVHPIGIAGASWIRKRVFLAVQHIHILIVSGEPHKTHYLIMVVWVFSGIKSTFSDALLKGIFP</sequence>
<name>A0A645HUQ4_9ZZZZ</name>
<evidence type="ECO:0000313" key="1">
    <source>
        <dbReference type="EMBL" id="MPN42697.1"/>
    </source>
</evidence>
<dbReference type="AlphaFoldDB" id="A0A645HUQ4"/>
<protein>
    <submittedName>
        <fullName evidence="1">Uncharacterized protein</fullName>
    </submittedName>
</protein>
<accession>A0A645HUQ4</accession>
<dbReference type="EMBL" id="VSSQ01100613">
    <property type="protein sequence ID" value="MPN42697.1"/>
    <property type="molecule type" value="Genomic_DNA"/>
</dbReference>
<gene>
    <name evidence="1" type="ORF">SDC9_190254</name>
</gene>